<gene>
    <name evidence="1" type="ORF">I6L30_06715</name>
</gene>
<proteinExistence type="predicted"/>
<accession>A0ABX8L6L4</accession>
<name>A0ABX8L6L4_9GAMM</name>
<evidence type="ECO:0000313" key="2">
    <source>
        <dbReference type="Proteomes" id="UP000683517"/>
    </source>
</evidence>
<reference evidence="1 2" key="1">
    <citation type="submission" date="2021-06" db="EMBL/GenBank/DDBJ databases">
        <title>FDA dAtabase for Regulatory Grade micrObial Sequences (FDA-ARGOS): Supporting development and validation of Infectious Disease Dx tests.</title>
        <authorList>
            <person name="Sproer C."/>
            <person name="Gronow S."/>
            <person name="Severitt S."/>
            <person name="Schroder I."/>
            <person name="Tallon L."/>
            <person name="Sadzewicz L."/>
            <person name="Zhao X."/>
            <person name="Boylan J."/>
            <person name="Ott S."/>
            <person name="Bowen H."/>
            <person name="Vavikolanu K."/>
            <person name="Mehta A."/>
            <person name="Aluvathingal J."/>
            <person name="Nadendla S."/>
            <person name="Lowell S."/>
            <person name="Myers T."/>
            <person name="Yan Y."/>
        </authorList>
    </citation>
    <scope>NUCLEOTIDE SEQUENCE [LARGE SCALE GENOMIC DNA]</scope>
    <source>
        <strain evidence="1 2">FDAARGOS 1400</strain>
    </source>
</reference>
<keyword evidence="2" id="KW-1185">Reference proteome</keyword>
<evidence type="ECO:0000313" key="1">
    <source>
        <dbReference type="EMBL" id="QXB47686.1"/>
    </source>
</evidence>
<organism evidence="1 2">
    <name type="scientific">Acinetobacter seifertii</name>
    <dbReference type="NCBI Taxonomy" id="1530123"/>
    <lineage>
        <taxon>Bacteria</taxon>
        <taxon>Pseudomonadati</taxon>
        <taxon>Pseudomonadota</taxon>
        <taxon>Gammaproteobacteria</taxon>
        <taxon>Moraxellales</taxon>
        <taxon>Moraxellaceae</taxon>
        <taxon>Acinetobacter</taxon>
        <taxon>Acinetobacter calcoaceticus/baumannii complex</taxon>
    </lineage>
</organism>
<dbReference type="RefSeq" id="WP_216985595.1">
    <property type="nucleotide sequence ID" value="NZ_CP077365.1"/>
</dbReference>
<sequence>MDKPNWAELIKRLIECGYTEESIAEAVEATQPTIHYLKTGKTQETKYSTGAGIIRLCTLNGISIHNKKAPVTANN</sequence>
<dbReference type="Proteomes" id="UP000683517">
    <property type="component" value="Chromosome"/>
</dbReference>
<protein>
    <submittedName>
        <fullName evidence="1">Uncharacterized protein</fullName>
    </submittedName>
</protein>
<dbReference type="EMBL" id="CP077365">
    <property type="protein sequence ID" value="QXB47686.1"/>
    <property type="molecule type" value="Genomic_DNA"/>
</dbReference>